<evidence type="ECO:0000313" key="6">
    <source>
        <dbReference type="EMBL" id="PWJ13004.1"/>
    </source>
</evidence>
<proteinExistence type="inferred from homology"/>
<organism evidence="6 7">
    <name type="scientific">Ruminococcus flavefaciens</name>
    <dbReference type="NCBI Taxonomy" id="1265"/>
    <lineage>
        <taxon>Bacteria</taxon>
        <taxon>Bacillati</taxon>
        <taxon>Bacillota</taxon>
        <taxon>Clostridia</taxon>
        <taxon>Eubacteriales</taxon>
        <taxon>Oscillospiraceae</taxon>
        <taxon>Ruminococcus</taxon>
    </lineage>
</organism>
<gene>
    <name evidence="6" type="ORF">IE37_01502</name>
</gene>
<dbReference type="Pfam" id="PF00005">
    <property type="entry name" value="ABC_tran"/>
    <property type="match status" value="1"/>
</dbReference>
<dbReference type="PROSITE" id="PS00211">
    <property type="entry name" value="ABC_TRANSPORTER_1"/>
    <property type="match status" value="1"/>
</dbReference>
<dbReference type="PROSITE" id="PS50893">
    <property type="entry name" value="ABC_TRANSPORTER_2"/>
    <property type="match status" value="1"/>
</dbReference>
<evidence type="ECO:0000256" key="2">
    <source>
        <dbReference type="ARBA" id="ARBA00022448"/>
    </source>
</evidence>
<dbReference type="AlphaFoldDB" id="A0A315XZ44"/>
<dbReference type="InterPro" id="IPR017871">
    <property type="entry name" value="ABC_transporter-like_CS"/>
</dbReference>
<dbReference type="GO" id="GO:0022857">
    <property type="term" value="F:transmembrane transporter activity"/>
    <property type="evidence" value="ECO:0007669"/>
    <property type="project" value="UniProtKB-ARBA"/>
</dbReference>
<reference evidence="6 7" key="1">
    <citation type="submission" date="2018-05" db="EMBL/GenBank/DDBJ databases">
        <title>The Hungate 1000. A catalogue of reference genomes from the rumen microbiome.</title>
        <authorList>
            <person name="Kelly W."/>
        </authorList>
    </citation>
    <scope>NUCLEOTIDE SEQUENCE [LARGE SCALE GENOMIC DNA]</scope>
    <source>
        <strain evidence="6 7">SAb67</strain>
    </source>
</reference>
<dbReference type="CDD" id="cd03255">
    <property type="entry name" value="ABC_MJ0796_LolCDE_FtsE"/>
    <property type="match status" value="1"/>
</dbReference>
<evidence type="ECO:0000313" key="7">
    <source>
        <dbReference type="Proteomes" id="UP000245720"/>
    </source>
</evidence>
<keyword evidence="4 6" id="KW-0067">ATP-binding</keyword>
<evidence type="ECO:0000256" key="4">
    <source>
        <dbReference type="ARBA" id="ARBA00022840"/>
    </source>
</evidence>
<sequence>MASYYYTPNPMNYTDRNQMGYSDSTEQDYNQRQSAGKPFIYIRNIEKTYFTGDLPYLALKDISLTIDDGKITVILGPSGSGKSTLMNILGGIDYCDNGVINVDSEDISMMNSAQLTNYRMKKVGFVFQFYNLIPNLTVYENVEVAANLTGNPNENKILKRRRNYREIMNALEAVDMWQMKDRFPKELSGGQQQRVSIARAIVKKPRMLLCDEPTGALDVEMSIQVMKVLKRLNAEQRTNVIIITHNPVIAEMAHKVITIKNGTIAEERINENPKSVEMIEW</sequence>
<dbReference type="GO" id="GO:0005524">
    <property type="term" value="F:ATP binding"/>
    <property type="evidence" value="ECO:0007669"/>
    <property type="project" value="UniProtKB-KW"/>
</dbReference>
<comment type="similarity">
    <text evidence="1">Belongs to the ABC transporter superfamily.</text>
</comment>
<name>A0A315XZ44_RUMFL</name>
<evidence type="ECO:0000256" key="1">
    <source>
        <dbReference type="ARBA" id="ARBA00005417"/>
    </source>
</evidence>
<dbReference type="PANTHER" id="PTHR42798">
    <property type="entry name" value="LIPOPROTEIN-RELEASING SYSTEM ATP-BINDING PROTEIN LOLD"/>
    <property type="match status" value="1"/>
</dbReference>
<dbReference type="GO" id="GO:0098796">
    <property type="term" value="C:membrane protein complex"/>
    <property type="evidence" value="ECO:0007669"/>
    <property type="project" value="UniProtKB-ARBA"/>
</dbReference>
<evidence type="ECO:0000259" key="5">
    <source>
        <dbReference type="PROSITE" id="PS50893"/>
    </source>
</evidence>
<dbReference type="Proteomes" id="UP000245720">
    <property type="component" value="Unassembled WGS sequence"/>
</dbReference>
<dbReference type="InterPro" id="IPR003439">
    <property type="entry name" value="ABC_transporter-like_ATP-bd"/>
</dbReference>
<keyword evidence="2" id="KW-0813">Transport</keyword>
<dbReference type="InterPro" id="IPR027417">
    <property type="entry name" value="P-loop_NTPase"/>
</dbReference>
<comment type="caution">
    <text evidence="6">The sequence shown here is derived from an EMBL/GenBank/DDBJ whole genome shotgun (WGS) entry which is preliminary data.</text>
</comment>
<dbReference type="EMBL" id="QGDI01000005">
    <property type="protein sequence ID" value="PWJ13004.1"/>
    <property type="molecule type" value="Genomic_DNA"/>
</dbReference>
<dbReference type="InterPro" id="IPR003593">
    <property type="entry name" value="AAA+_ATPase"/>
</dbReference>
<dbReference type="GO" id="GO:0016887">
    <property type="term" value="F:ATP hydrolysis activity"/>
    <property type="evidence" value="ECO:0007669"/>
    <property type="project" value="InterPro"/>
</dbReference>
<dbReference type="FunFam" id="3.40.50.300:FF:000032">
    <property type="entry name" value="Export ABC transporter ATP-binding protein"/>
    <property type="match status" value="1"/>
</dbReference>
<dbReference type="Gene3D" id="3.40.50.300">
    <property type="entry name" value="P-loop containing nucleotide triphosphate hydrolases"/>
    <property type="match status" value="1"/>
</dbReference>
<evidence type="ECO:0000256" key="3">
    <source>
        <dbReference type="ARBA" id="ARBA00022741"/>
    </source>
</evidence>
<dbReference type="SUPFAM" id="SSF52540">
    <property type="entry name" value="P-loop containing nucleoside triphosphate hydrolases"/>
    <property type="match status" value="1"/>
</dbReference>
<dbReference type="InterPro" id="IPR017911">
    <property type="entry name" value="MacB-like_ATP-bd"/>
</dbReference>
<dbReference type="PANTHER" id="PTHR42798:SF2">
    <property type="entry name" value="ABC TRANSPORTER ATP-BINDING PROTEIN MG467-RELATED"/>
    <property type="match status" value="1"/>
</dbReference>
<feature type="domain" description="ABC transporter" evidence="5">
    <location>
        <begin position="40"/>
        <end position="281"/>
    </location>
</feature>
<accession>A0A315XZ44</accession>
<dbReference type="SMART" id="SM00382">
    <property type="entry name" value="AAA"/>
    <property type="match status" value="1"/>
</dbReference>
<protein>
    <submittedName>
        <fullName evidence="6">Putative ABC transport system ATP-binding protein</fullName>
    </submittedName>
</protein>
<keyword evidence="3" id="KW-0547">Nucleotide-binding</keyword>